<accession>A0A2T5I3U6</accession>
<keyword evidence="2" id="KW-1133">Transmembrane helix</keyword>
<name>A0A2T5I3U6_9PROT</name>
<dbReference type="PANTHER" id="PTHR30093">
    <property type="entry name" value="GENERAL SECRETION PATHWAY PROTEIN G"/>
    <property type="match status" value="1"/>
</dbReference>
<dbReference type="InterPro" id="IPR045584">
    <property type="entry name" value="Pilin-like"/>
</dbReference>
<evidence type="ECO:0000313" key="3">
    <source>
        <dbReference type="EMBL" id="PTQ78501.1"/>
    </source>
</evidence>
<dbReference type="Pfam" id="PF07963">
    <property type="entry name" value="N_methyl"/>
    <property type="match status" value="1"/>
</dbReference>
<dbReference type="SUPFAM" id="SSF54523">
    <property type="entry name" value="Pili subunits"/>
    <property type="match status" value="1"/>
</dbReference>
<organism evidence="3 4">
    <name type="scientific">Nitrosomonas oligotropha</name>
    <dbReference type="NCBI Taxonomy" id="42354"/>
    <lineage>
        <taxon>Bacteria</taxon>
        <taxon>Pseudomonadati</taxon>
        <taxon>Pseudomonadota</taxon>
        <taxon>Betaproteobacteria</taxon>
        <taxon>Nitrosomonadales</taxon>
        <taxon>Nitrosomonadaceae</taxon>
        <taxon>Nitrosomonas</taxon>
    </lineage>
</organism>
<sequence length="173" mass="19081">MELYSVKLKLIDVITVKPEGVQVHEIRSGREENYLGIFWMKKKQVLTNQYGFTLIELMITVAIVGILATVAYPAYTQYLVRANRAAAQAEMMDIANRQQQYLLTNRSYASKTALEASGYALPSNVNSKYSYAIVIGTGAVPSYTLTFTPSGAQASDGNLVITNEGVKTPADKW</sequence>
<dbReference type="Proteomes" id="UP000244128">
    <property type="component" value="Unassembled WGS sequence"/>
</dbReference>
<dbReference type="Pfam" id="PF16732">
    <property type="entry name" value="ComP_DUS"/>
    <property type="match status" value="1"/>
</dbReference>
<dbReference type="Gene3D" id="3.30.700.10">
    <property type="entry name" value="Glycoprotein, Type 4 Pilin"/>
    <property type="match status" value="1"/>
</dbReference>
<evidence type="ECO:0000313" key="4">
    <source>
        <dbReference type="Proteomes" id="UP000244128"/>
    </source>
</evidence>
<dbReference type="GO" id="GO:0015628">
    <property type="term" value="P:protein secretion by the type II secretion system"/>
    <property type="evidence" value="ECO:0007669"/>
    <property type="project" value="InterPro"/>
</dbReference>
<dbReference type="InterPro" id="IPR000983">
    <property type="entry name" value="Bac_GSPG_pilin"/>
</dbReference>
<dbReference type="GO" id="GO:0015627">
    <property type="term" value="C:type II protein secretion system complex"/>
    <property type="evidence" value="ECO:0007669"/>
    <property type="project" value="InterPro"/>
</dbReference>
<keyword evidence="2" id="KW-0472">Membrane</keyword>
<dbReference type="InterPro" id="IPR012902">
    <property type="entry name" value="N_methyl_site"/>
</dbReference>
<dbReference type="NCBIfam" id="TIGR02532">
    <property type="entry name" value="IV_pilin_GFxxxE"/>
    <property type="match status" value="1"/>
</dbReference>
<dbReference type="PANTHER" id="PTHR30093:SF47">
    <property type="entry name" value="TYPE IV PILUS NON-CORE MINOR PILIN PILE"/>
    <property type="match status" value="1"/>
</dbReference>
<keyword evidence="2" id="KW-0812">Transmembrane</keyword>
<dbReference type="RefSeq" id="WP_308811213.1">
    <property type="nucleotide sequence ID" value="NZ_QAOI01000002.1"/>
</dbReference>
<evidence type="ECO:0000256" key="2">
    <source>
        <dbReference type="SAM" id="Phobius"/>
    </source>
</evidence>
<dbReference type="GO" id="GO:0043683">
    <property type="term" value="P:type IV pilus assembly"/>
    <property type="evidence" value="ECO:0007669"/>
    <property type="project" value="InterPro"/>
</dbReference>
<feature type="transmembrane region" description="Helical" evidence="2">
    <location>
        <begin position="50"/>
        <end position="75"/>
    </location>
</feature>
<dbReference type="AlphaFoldDB" id="A0A2T5I3U6"/>
<protein>
    <submittedName>
        <fullName evidence="3">Type IV pilus assembly protein PilE</fullName>
    </submittedName>
</protein>
<dbReference type="InterPro" id="IPR031982">
    <property type="entry name" value="PilE-like"/>
</dbReference>
<proteinExistence type="predicted"/>
<evidence type="ECO:0000256" key="1">
    <source>
        <dbReference type="ARBA" id="ARBA00022481"/>
    </source>
</evidence>
<keyword evidence="1" id="KW-0488">Methylation</keyword>
<dbReference type="EMBL" id="QAOI01000002">
    <property type="protein sequence ID" value="PTQ78501.1"/>
    <property type="molecule type" value="Genomic_DNA"/>
</dbReference>
<reference evidence="3 4" key="1">
    <citation type="submission" date="2018-04" db="EMBL/GenBank/DDBJ databases">
        <title>Active sludge and wastewater microbial communities from Klosterneuburg, Austria.</title>
        <authorList>
            <person name="Wagner M."/>
        </authorList>
    </citation>
    <scope>NUCLEOTIDE SEQUENCE [LARGE SCALE GENOMIC DNA]</scope>
    <source>
        <strain evidence="3 4">Nm49</strain>
    </source>
</reference>
<comment type="caution">
    <text evidence="3">The sequence shown here is derived from an EMBL/GenBank/DDBJ whole genome shotgun (WGS) entry which is preliminary data.</text>
</comment>
<gene>
    <name evidence="3" type="ORF">C8R26_10269</name>
</gene>
<dbReference type="PRINTS" id="PR00813">
    <property type="entry name" value="BCTERIALGSPG"/>
</dbReference>